<evidence type="ECO:0000313" key="2">
    <source>
        <dbReference type="Proteomes" id="UP000002215"/>
    </source>
</evidence>
<evidence type="ECO:0000313" key="1">
    <source>
        <dbReference type="EMBL" id="ACU61061.1"/>
    </source>
</evidence>
<name>A0A979G5D9_CHIPD</name>
<sequence>MAILMILHMQQQLNPLILRLQKQILLAEHEKNNRFHNFNYRMHDL</sequence>
<dbReference type="Proteomes" id="UP000002215">
    <property type="component" value="Chromosome"/>
</dbReference>
<accession>A0A979G5D9</accession>
<proteinExistence type="predicted"/>
<reference evidence="2" key="1">
    <citation type="submission" date="2009-08" db="EMBL/GenBank/DDBJ databases">
        <title>The complete genome of Chitinophaga pinensis DSM 2588.</title>
        <authorList>
            <consortium name="US DOE Joint Genome Institute (JGI-PGF)"/>
            <person name="Lucas S."/>
            <person name="Copeland A."/>
            <person name="Lapidus A."/>
            <person name="Glavina del Rio T."/>
            <person name="Dalin E."/>
            <person name="Tice H."/>
            <person name="Bruce D."/>
            <person name="Goodwin L."/>
            <person name="Pitluck S."/>
            <person name="Kyrpides N."/>
            <person name="Mavromatis K."/>
            <person name="Ivanova N."/>
            <person name="Mikhailova N."/>
            <person name="Sims D."/>
            <person name="Meinche L."/>
            <person name="Brettin T."/>
            <person name="Detter J.C."/>
            <person name="Han C."/>
            <person name="Larimer F."/>
            <person name="Land M."/>
            <person name="Hauser L."/>
            <person name="Markowitz V."/>
            <person name="Cheng J.-F."/>
            <person name="Hugenholtz P."/>
            <person name="Woyke T."/>
            <person name="Wu D."/>
            <person name="Spring S."/>
            <person name="Klenk H.-P."/>
            <person name="Eisen J.A."/>
        </authorList>
    </citation>
    <scope>NUCLEOTIDE SEQUENCE [LARGE SCALE GENOMIC DNA]</scope>
    <source>
        <strain evidence="2">ATCC 43595 / DSM 2588 / LMG 13176 / NBRC 15968 / NCIMB 11800 / UQM 2034</strain>
    </source>
</reference>
<reference evidence="1 2" key="2">
    <citation type="journal article" date="2010" name="Stand. Genomic Sci.">
        <title>Complete genome sequence of Chitinophaga pinensis type strain (UQM 2034).</title>
        <authorList>
            <person name="Glavina Del Rio T."/>
            <person name="Abt B."/>
            <person name="Spring S."/>
            <person name="Lapidus A."/>
            <person name="Nolan M."/>
            <person name="Tice H."/>
            <person name="Copeland A."/>
            <person name="Cheng J.F."/>
            <person name="Chen F."/>
            <person name="Bruce D."/>
            <person name="Goodwin L."/>
            <person name="Pitluck S."/>
            <person name="Ivanova N."/>
            <person name="Mavromatis K."/>
            <person name="Mikhailova N."/>
            <person name="Pati A."/>
            <person name="Chen A."/>
            <person name="Palaniappan K."/>
            <person name="Land M."/>
            <person name="Hauser L."/>
            <person name="Chang Y.J."/>
            <person name="Jeffries C.D."/>
            <person name="Chain P."/>
            <person name="Saunders E."/>
            <person name="Detter J.C."/>
            <person name="Brettin T."/>
            <person name="Rohde M."/>
            <person name="Goker M."/>
            <person name="Bristow J."/>
            <person name="Eisen J.A."/>
            <person name="Markowitz V."/>
            <person name="Hugenholtz P."/>
            <person name="Kyrpides N.C."/>
            <person name="Klenk H.P."/>
            <person name="Lucas S."/>
        </authorList>
    </citation>
    <scope>NUCLEOTIDE SEQUENCE [LARGE SCALE GENOMIC DNA]</scope>
    <source>
        <strain evidence="2">ATCC 43595 / DSM 2588 / LMG 13176 / NBRC 15968 / NCIMB 11800 / UQM 2034</strain>
    </source>
</reference>
<gene>
    <name evidence="1" type="ordered locus">Cpin_3598</name>
</gene>
<dbReference type="KEGG" id="cpi:Cpin_3598"/>
<organism evidence="1 2">
    <name type="scientific">Chitinophaga pinensis (strain ATCC 43595 / DSM 2588 / LMG 13176 / NBRC 15968 / NCIMB 11800 / UQM 2034)</name>
    <dbReference type="NCBI Taxonomy" id="485918"/>
    <lineage>
        <taxon>Bacteria</taxon>
        <taxon>Pseudomonadati</taxon>
        <taxon>Bacteroidota</taxon>
        <taxon>Chitinophagia</taxon>
        <taxon>Chitinophagales</taxon>
        <taxon>Chitinophagaceae</taxon>
        <taxon>Chitinophaga</taxon>
    </lineage>
</organism>
<dbReference type="AlphaFoldDB" id="A0A979G5D9"/>
<protein>
    <submittedName>
        <fullName evidence="1">Uncharacterized protein</fullName>
    </submittedName>
</protein>
<dbReference type="EMBL" id="CP001699">
    <property type="protein sequence ID" value="ACU61061.1"/>
    <property type="molecule type" value="Genomic_DNA"/>
</dbReference>